<dbReference type="PROSITE" id="PS50943">
    <property type="entry name" value="HTH_CROC1"/>
    <property type="match status" value="1"/>
</dbReference>
<dbReference type="Gene3D" id="1.10.260.40">
    <property type="entry name" value="lambda repressor-like DNA-binding domains"/>
    <property type="match status" value="1"/>
</dbReference>
<evidence type="ECO:0000259" key="2">
    <source>
        <dbReference type="PROSITE" id="PS50943"/>
    </source>
</evidence>
<dbReference type="SUPFAM" id="SSF47413">
    <property type="entry name" value="lambda repressor-like DNA-binding domains"/>
    <property type="match status" value="1"/>
</dbReference>
<dbReference type="GO" id="GO:0003677">
    <property type="term" value="F:DNA binding"/>
    <property type="evidence" value="ECO:0007669"/>
    <property type="project" value="UniProtKB-KW"/>
</dbReference>
<dbReference type="InterPro" id="IPR001387">
    <property type="entry name" value="Cro/C1-type_HTH"/>
</dbReference>
<protein>
    <submittedName>
        <fullName evidence="3">Protein containing Helix-turn-helix type 3 domain protein</fullName>
    </submittedName>
</protein>
<comment type="caution">
    <text evidence="3">The sequence shown here is derived from an EMBL/GenBank/DDBJ whole genome shotgun (WGS) entry which is preliminary data.</text>
</comment>
<organism evidence="3">
    <name type="scientific">gut metagenome</name>
    <dbReference type="NCBI Taxonomy" id="749906"/>
    <lineage>
        <taxon>unclassified sequences</taxon>
        <taxon>metagenomes</taxon>
        <taxon>organismal metagenomes</taxon>
    </lineage>
</organism>
<name>J9CGD0_9ZZZZ</name>
<dbReference type="SMART" id="SM00530">
    <property type="entry name" value="HTH_XRE"/>
    <property type="match status" value="1"/>
</dbReference>
<dbReference type="PANTHER" id="PTHR46558:SF4">
    <property type="entry name" value="DNA-BIDING PHAGE PROTEIN"/>
    <property type="match status" value="1"/>
</dbReference>
<sequence length="116" mass="13196">MRHLEEESNGFETTFKLTVTQAQATAVRRHLESLLDIINMNKEESERFDFVGYSLPGPKLKRLRLQKNITQKALAEALGTTQVRVSDMEQGIRPITPELAQKCAELFGVSVKNFFN</sequence>
<dbReference type="Pfam" id="PF01381">
    <property type="entry name" value="HTH_3"/>
    <property type="match status" value="1"/>
</dbReference>
<dbReference type="PANTHER" id="PTHR46558">
    <property type="entry name" value="TRACRIPTIONAL REGULATORY PROTEIN-RELATED-RELATED"/>
    <property type="match status" value="1"/>
</dbReference>
<proteinExistence type="predicted"/>
<evidence type="ECO:0000313" key="3">
    <source>
        <dbReference type="EMBL" id="EJW99060.1"/>
    </source>
</evidence>
<dbReference type="CDD" id="cd00093">
    <property type="entry name" value="HTH_XRE"/>
    <property type="match status" value="1"/>
</dbReference>
<dbReference type="AlphaFoldDB" id="J9CGD0"/>
<feature type="domain" description="HTH cro/C1-type" evidence="2">
    <location>
        <begin position="60"/>
        <end position="114"/>
    </location>
</feature>
<dbReference type="InterPro" id="IPR010982">
    <property type="entry name" value="Lambda_DNA-bd_dom_sf"/>
</dbReference>
<dbReference type="EMBL" id="AMCI01003978">
    <property type="protein sequence ID" value="EJW99060.1"/>
    <property type="molecule type" value="Genomic_DNA"/>
</dbReference>
<keyword evidence="1" id="KW-0238">DNA-binding</keyword>
<gene>
    <name evidence="3" type="ORF">EVA_12835</name>
</gene>
<reference evidence="3" key="1">
    <citation type="journal article" date="2012" name="PLoS ONE">
        <title>Gene sets for utilization of primary and secondary nutrition supplies in the distal gut of endangered iberian lynx.</title>
        <authorList>
            <person name="Alcaide M."/>
            <person name="Messina E."/>
            <person name="Richter M."/>
            <person name="Bargiela R."/>
            <person name="Peplies J."/>
            <person name="Huws S.A."/>
            <person name="Newbold C.J."/>
            <person name="Golyshin P.N."/>
            <person name="Simon M.A."/>
            <person name="Lopez G."/>
            <person name="Yakimov M.M."/>
            <person name="Ferrer M."/>
        </authorList>
    </citation>
    <scope>NUCLEOTIDE SEQUENCE</scope>
</reference>
<accession>J9CGD0</accession>
<evidence type="ECO:0000256" key="1">
    <source>
        <dbReference type="ARBA" id="ARBA00023125"/>
    </source>
</evidence>